<name>A0A9D2RTI6_9FIRM</name>
<dbReference type="Proteomes" id="UP000823824">
    <property type="component" value="Unassembled WGS sequence"/>
</dbReference>
<dbReference type="EMBL" id="DWZJ01000098">
    <property type="protein sequence ID" value="HJB14137.1"/>
    <property type="molecule type" value="Genomic_DNA"/>
</dbReference>
<evidence type="ECO:0000256" key="1">
    <source>
        <dbReference type="SAM" id="MobiDB-lite"/>
    </source>
</evidence>
<keyword evidence="2" id="KW-0732">Signal</keyword>
<feature type="compositionally biased region" description="Low complexity" evidence="1">
    <location>
        <begin position="143"/>
        <end position="209"/>
    </location>
</feature>
<dbReference type="PROSITE" id="PS51257">
    <property type="entry name" value="PROKAR_LIPOPROTEIN"/>
    <property type="match status" value="1"/>
</dbReference>
<comment type="caution">
    <text evidence="3">The sequence shown here is derived from an EMBL/GenBank/DDBJ whole genome shotgun (WGS) entry which is preliminary data.</text>
</comment>
<evidence type="ECO:0000313" key="3">
    <source>
        <dbReference type="EMBL" id="HJB14137.1"/>
    </source>
</evidence>
<organism evidence="3 4">
    <name type="scientific">Candidatus Oscillibacter excrementigallinarum</name>
    <dbReference type="NCBI Taxonomy" id="2838716"/>
    <lineage>
        <taxon>Bacteria</taxon>
        <taxon>Bacillati</taxon>
        <taxon>Bacillota</taxon>
        <taxon>Clostridia</taxon>
        <taxon>Eubacteriales</taxon>
        <taxon>Oscillospiraceae</taxon>
        <taxon>Oscillibacter</taxon>
    </lineage>
</organism>
<reference evidence="3" key="1">
    <citation type="journal article" date="2021" name="PeerJ">
        <title>Extensive microbial diversity within the chicken gut microbiome revealed by metagenomics and culture.</title>
        <authorList>
            <person name="Gilroy R."/>
            <person name="Ravi A."/>
            <person name="Getino M."/>
            <person name="Pursley I."/>
            <person name="Horton D.L."/>
            <person name="Alikhan N.F."/>
            <person name="Baker D."/>
            <person name="Gharbi K."/>
            <person name="Hall N."/>
            <person name="Watson M."/>
            <person name="Adriaenssens E.M."/>
            <person name="Foster-Nyarko E."/>
            <person name="Jarju S."/>
            <person name="Secka A."/>
            <person name="Antonio M."/>
            <person name="Oren A."/>
            <person name="Chaudhuri R.R."/>
            <person name="La Ragione R."/>
            <person name="Hildebrand F."/>
            <person name="Pallen M.J."/>
        </authorList>
    </citation>
    <scope>NUCLEOTIDE SEQUENCE</scope>
    <source>
        <strain evidence="3">ChiBcec18-1249</strain>
    </source>
</reference>
<reference evidence="3" key="2">
    <citation type="submission" date="2021-04" db="EMBL/GenBank/DDBJ databases">
        <authorList>
            <person name="Gilroy R."/>
        </authorList>
    </citation>
    <scope>NUCLEOTIDE SEQUENCE</scope>
    <source>
        <strain evidence="3">ChiBcec18-1249</strain>
    </source>
</reference>
<proteinExistence type="predicted"/>
<dbReference type="AlphaFoldDB" id="A0A9D2RTI6"/>
<feature type="signal peptide" evidence="2">
    <location>
        <begin position="1"/>
        <end position="21"/>
    </location>
</feature>
<evidence type="ECO:0000256" key="2">
    <source>
        <dbReference type="SAM" id="SignalP"/>
    </source>
</evidence>
<evidence type="ECO:0008006" key="5">
    <source>
        <dbReference type="Google" id="ProtNLM"/>
    </source>
</evidence>
<feature type="chain" id="PRO_5039467645" description="Lipoprotein" evidence="2">
    <location>
        <begin position="22"/>
        <end position="255"/>
    </location>
</feature>
<accession>A0A9D2RTI6</accession>
<evidence type="ECO:0000313" key="4">
    <source>
        <dbReference type="Proteomes" id="UP000823824"/>
    </source>
</evidence>
<sequence>MKKALIYGLSLALVFALSACADNQGATISQEQKEPINNEETVADPLSDTEKTPATDEQEPYIVSLDDLPLDLLGAFEYGYSTVHTEYPDLSPEEQMEMELDLIRQWCDSFVIAIPDNLNEVYSEWHAQYEATLNAIDEGGSTGSTTGNQSGTVEDITPPSNNNGNTNSSSGNTGNTSKPSGGSSSGNTQSNPSTGSSSSGSNSNGFTPPSDEELEAAFGEAPIEGDDSLPDVGDGSGTTTRDPNDLTGADITISW</sequence>
<protein>
    <recommendedName>
        <fullName evidence="5">Lipoprotein</fullName>
    </recommendedName>
</protein>
<feature type="region of interest" description="Disordered" evidence="1">
    <location>
        <begin position="30"/>
        <end position="57"/>
    </location>
</feature>
<gene>
    <name evidence="3" type="ORF">H9787_10585</name>
</gene>
<feature type="region of interest" description="Disordered" evidence="1">
    <location>
        <begin position="138"/>
        <end position="255"/>
    </location>
</feature>